<dbReference type="PANTHER" id="PTHR43027:SF2">
    <property type="entry name" value="TRANSPORT PERMEASE PROTEIN"/>
    <property type="match status" value="1"/>
</dbReference>
<dbReference type="InterPro" id="IPR047817">
    <property type="entry name" value="ABC2_TM_bact-type"/>
</dbReference>
<keyword evidence="6" id="KW-1003">Cell membrane</keyword>
<dbReference type="Pfam" id="PF01061">
    <property type="entry name" value="ABC2_membrane"/>
    <property type="match status" value="1"/>
</dbReference>
<dbReference type="InterPro" id="IPR013525">
    <property type="entry name" value="ABC2_TM"/>
</dbReference>
<dbReference type="EMBL" id="JBHSJB010000008">
    <property type="protein sequence ID" value="MFC5054116.1"/>
    <property type="molecule type" value="Genomic_DNA"/>
</dbReference>
<dbReference type="InterPro" id="IPR052902">
    <property type="entry name" value="ABC-2_transporter"/>
</dbReference>
<feature type="transmembrane region" description="Helical" evidence="6">
    <location>
        <begin position="41"/>
        <end position="63"/>
    </location>
</feature>
<feature type="transmembrane region" description="Helical" evidence="6">
    <location>
        <begin position="122"/>
        <end position="150"/>
    </location>
</feature>
<evidence type="ECO:0000256" key="5">
    <source>
        <dbReference type="ARBA" id="ARBA00023251"/>
    </source>
</evidence>
<feature type="domain" description="ABC transmembrane type-2" evidence="7">
    <location>
        <begin position="40"/>
        <end position="272"/>
    </location>
</feature>
<reference evidence="9" key="1">
    <citation type="journal article" date="2019" name="Int. J. Syst. Evol. Microbiol.">
        <title>The Global Catalogue of Microorganisms (GCM) 10K type strain sequencing project: providing services to taxonomists for standard genome sequencing and annotation.</title>
        <authorList>
            <consortium name="The Broad Institute Genomics Platform"/>
            <consortium name="The Broad Institute Genome Sequencing Center for Infectious Disease"/>
            <person name="Wu L."/>
            <person name="Ma J."/>
        </authorList>
    </citation>
    <scope>NUCLEOTIDE SEQUENCE [LARGE SCALE GENOMIC DNA]</scope>
    <source>
        <strain evidence="9">KCTC 12848</strain>
    </source>
</reference>
<feature type="transmembrane region" description="Helical" evidence="6">
    <location>
        <begin position="78"/>
        <end position="101"/>
    </location>
</feature>
<name>A0ABV9Y0F0_9PSEU</name>
<proteinExistence type="inferred from homology"/>
<feature type="transmembrane region" description="Helical" evidence="6">
    <location>
        <begin position="247"/>
        <end position="266"/>
    </location>
</feature>
<evidence type="ECO:0000256" key="6">
    <source>
        <dbReference type="RuleBase" id="RU361157"/>
    </source>
</evidence>
<evidence type="ECO:0000313" key="9">
    <source>
        <dbReference type="Proteomes" id="UP001595833"/>
    </source>
</evidence>
<protein>
    <recommendedName>
        <fullName evidence="6">Transport permease protein</fullName>
    </recommendedName>
</protein>
<keyword evidence="4 6" id="KW-0472">Membrane</keyword>
<dbReference type="PROSITE" id="PS51012">
    <property type="entry name" value="ABC_TM2"/>
    <property type="match status" value="1"/>
</dbReference>
<feature type="transmembrane region" description="Helical" evidence="6">
    <location>
        <begin position="192"/>
        <end position="211"/>
    </location>
</feature>
<evidence type="ECO:0000256" key="2">
    <source>
        <dbReference type="ARBA" id="ARBA00022692"/>
    </source>
</evidence>
<dbReference type="InterPro" id="IPR000412">
    <property type="entry name" value="ABC_2_transport"/>
</dbReference>
<dbReference type="Proteomes" id="UP001595833">
    <property type="component" value="Unassembled WGS sequence"/>
</dbReference>
<keyword evidence="9" id="KW-1185">Reference proteome</keyword>
<sequence>MLSSSPGANGSPEHWTGARVHVQVKVLCGRTLRILLNDPQLVLFSLAQPLIMLTLFSQVFASIANTASFPPGVSYVDYLMPAILVTTGIGSAMQSGVSLVSEMDNGLLKRLRAMPVAPRAVLLARSLADVIRTAVQLATLTVAATLLFGFRPVGGVLGTLASVLLTLYVNWALTWIFLALAAALRSPDAMQMAGSLAMFPLMFASSAYVPIEALPDWLRAVAVVNPLTYAVDAARALTMGTPVGAELLAACVTSLVIAVVGMHVATRAFRRP</sequence>
<evidence type="ECO:0000313" key="8">
    <source>
        <dbReference type="EMBL" id="MFC5054116.1"/>
    </source>
</evidence>
<feature type="transmembrane region" description="Helical" evidence="6">
    <location>
        <begin position="156"/>
        <end position="180"/>
    </location>
</feature>
<evidence type="ECO:0000256" key="1">
    <source>
        <dbReference type="ARBA" id="ARBA00004141"/>
    </source>
</evidence>
<evidence type="ECO:0000256" key="4">
    <source>
        <dbReference type="ARBA" id="ARBA00023136"/>
    </source>
</evidence>
<organism evidence="8 9">
    <name type="scientific">Saccharothrix xinjiangensis</name>
    <dbReference type="NCBI Taxonomy" id="204798"/>
    <lineage>
        <taxon>Bacteria</taxon>
        <taxon>Bacillati</taxon>
        <taxon>Actinomycetota</taxon>
        <taxon>Actinomycetes</taxon>
        <taxon>Pseudonocardiales</taxon>
        <taxon>Pseudonocardiaceae</taxon>
        <taxon>Saccharothrix</taxon>
    </lineage>
</organism>
<comment type="similarity">
    <text evidence="6">Belongs to the ABC-2 integral membrane protein family.</text>
</comment>
<keyword evidence="6" id="KW-0813">Transport</keyword>
<dbReference type="PANTHER" id="PTHR43027">
    <property type="entry name" value="DOXORUBICIN RESISTANCE ABC TRANSPORTER PERMEASE PROTEIN DRRC-RELATED"/>
    <property type="match status" value="1"/>
</dbReference>
<comment type="subcellular location">
    <subcellularLocation>
        <location evidence="6">Cell membrane</location>
        <topology evidence="6">Multi-pass membrane protein</topology>
    </subcellularLocation>
    <subcellularLocation>
        <location evidence="1">Membrane</location>
        <topology evidence="1">Multi-pass membrane protein</topology>
    </subcellularLocation>
</comment>
<keyword evidence="3 6" id="KW-1133">Transmembrane helix</keyword>
<keyword evidence="2 6" id="KW-0812">Transmembrane</keyword>
<accession>A0ABV9Y0F0</accession>
<dbReference type="PRINTS" id="PR00164">
    <property type="entry name" value="ABC2TRNSPORT"/>
</dbReference>
<keyword evidence="5" id="KW-0046">Antibiotic resistance</keyword>
<dbReference type="RefSeq" id="WP_344038578.1">
    <property type="nucleotide sequence ID" value="NZ_BAAAKE010000012.1"/>
</dbReference>
<gene>
    <name evidence="8" type="ORF">ACFPFM_10135</name>
</gene>
<evidence type="ECO:0000256" key="3">
    <source>
        <dbReference type="ARBA" id="ARBA00022989"/>
    </source>
</evidence>
<comment type="caution">
    <text evidence="8">The sequence shown here is derived from an EMBL/GenBank/DDBJ whole genome shotgun (WGS) entry which is preliminary data.</text>
</comment>
<dbReference type="PIRSF" id="PIRSF006648">
    <property type="entry name" value="DrrB"/>
    <property type="match status" value="1"/>
</dbReference>
<evidence type="ECO:0000259" key="7">
    <source>
        <dbReference type="PROSITE" id="PS51012"/>
    </source>
</evidence>